<proteinExistence type="inferred from homology"/>
<feature type="transmembrane region" description="Helical" evidence="8">
    <location>
        <begin position="16"/>
        <end position="36"/>
    </location>
</feature>
<name>A0A1B4XFU0_9GAMM</name>
<keyword evidence="7" id="KW-0653">Protein transport</keyword>
<keyword evidence="7" id="KW-0813">Transport</keyword>
<dbReference type="InterPro" id="IPR003400">
    <property type="entry name" value="ExbD"/>
</dbReference>
<dbReference type="GO" id="GO:0022857">
    <property type="term" value="F:transmembrane transporter activity"/>
    <property type="evidence" value="ECO:0007669"/>
    <property type="project" value="InterPro"/>
</dbReference>
<evidence type="ECO:0000313" key="9">
    <source>
        <dbReference type="EMBL" id="BAV33662.1"/>
    </source>
</evidence>
<dbReference type="Pfam" id="PF02472">
    <property type="entry name" value="ExbD"/>
    <property type="match status" value="1"/>
</dbReference>
<keyword evidence="3" id="KW-1003">Cell membrane</keyword>
<dbReference type="KEGG" id="slim:SCL_1351"/>
<comment type="similarity">
    <text evidence="2 7">Belongs to the ExbD/TolR family.</text>
</comment>
<evidence type="ECO:0000256" key="7">
    <source>
        <dbReference type="RuleBase" id="RU003879"/>
    </source>
</evidence>
<dbReference type="OrthoDB" id="9793581at2"/>
<dbReference type="PANTHER" id="PTHR30558">
    <property type="entry name" value="EXBD MEMBRANE COMPONENT OF PMF-DRIVEN MACROMOLECULE IMPORT SYSTEM"/>
    <property type="match status" value="1"/>
</dbReference>
<evidence type="ECO:0000313" key="10">
    <source>
        <dbReference type="Proteomes" id="UP000243180"/>
    </source>
</evidence>
<dbReference type="GO" id="GO:0015031">
    <property type="term" value="P:protein transport"/>
    <property type="evidence" value="ECO:0007669"/>
    <property type="project" value="UniProtKB-KW"/>
</dbReference>
<evidence type="ECO:0000256" key="8">
    <source>
        <dbReference type="SAM" id="Phobius"/>
    </source>
</evidence>
<evidence type="ECO:0000256" key="4">
    <source>
        <dbReference type="ARBA" id="ARBA00022692"/>
    </source>
</evidence>
<comment type="subcellular location">
    <subcellularLocation>
        <location evidence="1">Cell membrane</location>
        <topology evidence="1">Single-pass membrane protein</topology>
    </subcellularLocation>
    <subcellularLocation>
        <location evidence="7">Cell membrane</location>
        <topology evidence="7">Single-pass type II membrane protein</topology>
    </subcellularLocation>
</comment>
<dbReference type="Proteomes" id="UP000243180">
    <property type="component" value="Chromosome"/>
</dbReference>
<dbReference type="EMBL" id="AP014879">
    <property type="protein sequence ID" value="BAV33662.1"/>
    <property type="molecule type" value="Genomic_DNA"/>
</dbReference>
<evidence type="ECO:0000256" key="3">
    <source>
        <dbReference type="ARBA" id="ARBA00022475"/>
    </source>
</evidence>
<dbReference type="RefSeq" id="WP_096360494.1">
    <property type="nucleotide sequence ID" value="NZ_AP014879.1"/>
</dbReference>
<accession>A0A1B4XFU0</accession>
<reference evidence="9 10" key="1">
    <citation type="submission" date="2015-05" db="EMBL/GenBank/DDBJ databases">
        <title>Complete genome sequence of a sulfur-oxidizing gammaproteobacterium strain HA5.</title>
        <authorList>
            <person name="Miura A."/>
            <person name="Kojima H."/>
            <person name="Fukui M."/>
        </authorList>
    </citation>
    <scope>NUCLEOTIDE SEQUENCE [LARGE SCALE GENOMIC DNA]</scope>
    <source>
        <strain evidence="9 10">HA5</strain>
    </source>
</reference>
<keyword evidence="10" id="KW-1185">Reference proteome</keyword>
<dbReference type="AlphaFoldDB" id="A0A1B4XFU0"/>
<gene>
    <name evidence="9" type="ORF">SCL_1351</name>
</gene>
<keyword evidence="5 8" id="KW-1133">Transmembrane helix</keyword>
<dbReference type="GO" id="GO:0005886">
    <property type="term" value="C:plasma membrane"/>
    <property type="evidence" value="ECO:0007669"/>
    <property type="project" value="UniProtKB-SubCell"/>
</dbReference>
<organism evidence="9 10">
    <name type="scientific">Sulfuricaulis limicola</name>
    <dbReference type="NCBI Taxonomy" id="1620215"/>
    <lineage>
        <taxon>Bacteria</taxon>
        <taxon>Pseudomonadati</taxon>
        <taxon>Pseudomonadota</taxon>
        <taxon>Gammaproteobacteria</taxon>
        <taxon>Acidiferrobacterales</taxon>
        <taxon>Acidiferrobacteraceae</taxon>
        <taxon>Sulfuricaulis</taxon>
    </lineage>
</organism>
<evidence type="ECO:0000256" key="5">
    <source>
        <dbReference type="ARBA" id="ARBA00022989"/>
    </source>
</evidence>
<dbReference type="PANTHER" id="PTHR30558:SF3">
    <property type="entry name" value="BIOPOLYMER TRANSPORT PROTEIN EXBD-RELATED"/>
    <property type="match status" value="1"/>
</dbReference>
<protein>
    <submittedName>
        <fullName evidence="9">Biopolymer transporter ExbD</fullName>
    </submittedName>
</protein>
<evidence type="ECO:0000256" key="2">
    <source>
        <dbReference type="ARBA" id="ARBA00005811"/>
    </source>
</evidence>
<dbReference type="Gene3D" id="3.30.420.270">
    <property type="match status" value="1"/>
</dbReference>
<sequence>MNFRAAPSDEEPELNLIPLIDVLLMTLIFLVVTTSFSTEARLSVRLPEASAEVKQETPSLRVTIDAKGQFYMGDQQLLNATPEVLRSALVRAAAGNKDPLVVIHADAQTPHEAVVRVMDAARRLGFTRLTFATQQPSGQSARE</sequence>
<evidence type="ECO:0000256" key="6">
    <source>
        <dbReference type="ARBA" id="ARBA00023136"/>
    </source>
</evidence>
<keyword evidence="6 8" id="KW-0472">Membrane</keyword>
<keyword evidence="4 7" id="KW-0812">Transmembrane</keyword>
<evidence type="ECO:0000256" key="1">
    <source>
        <dbReference type="ARBA" id="ARBA00004162"/>
    </source>
</evidence>
<dbReference type="InParanoid" id="A0A1B4XFU0"/>